<name>A0AAV3X884_9CYAN</name>
<evidence type="ECO:0000256" key="1">
    <source>
        <dbReference type="SAM" id="Phobius"/>
    </source>
</evidence>
<proteinExistence type="predicted"/>
<organism evidence="3 4">
    <name type="scientific">Microseira wollei NIES-4236</name>
    <dbReference type="NCBI Taxonomy" id="2530354"/>
    <lineage>
        <taxon>Bacteria</taxon>
        <taxon>Bacillati</taxon>
        <taxon>Cyanobacteriota</taxon>
        <taxon>Cyanophyceae</taxon>
        <taxon>Oscillatoriophycideae</taxon>
        <taxon>Aerosakkonematales</taxon>
        <taxon>Aerosakkonemataceae</taxon>
        <taxon>Microseira</taxon>
    </lineage>
</organism>
<accession>A0AAV3X884</accession>
<keyword evidence="1" id="KW-0812">Transmembrane</keyword>
<protein>
    <recommendedName>
        <fullName evidence="5">WGxxGxxG-CTERM domain-containing protein</fullName>
    </recommendedName>
</protein>
<keyword evidence="1" id="KW-0472">Membrane</keyword>
<reference evidence="3" key="1">
    <citation type="submission" date="2019-10" db="EMBL/GenBank/DDBJ databases">
        <title>Draft genome sequece of Microseira wollei NIES-4236.</title>
        <authorList>
            <person name="Yamaguchi H."/>
            <person name="Suzuki S."/>
            <person name="Kawachi M."/>
        </authorList>
    </citation>
    <scope>NUCLEOTIDE SEQUENCE</scope>
    <source>
        <strain evidence="3">NIES-4236</strain>
    </source>
</reference>
<dbReference type="AlphaFoldDB" id="A0AAV3X884"/>
<dbReference type="RefSeq" id="WP_226581774.1">
    <property type="nucleotide sequence ID" value="NZ_BLAY01000044.1"/>
</dbReference>
<feature type="transmembrane region" description="Helical" evidence="1">
    <location>
        <begin position="50"/>
        <end position="68"/>
    </location>
</feature>
<evidence type="ECO:0000256" key="2">
    <source>
        <dbReference type="SAM" id="SignalP"/>
    </source>
</evidence>
<comment type="caution">
    <text evidence="3">The sequence shown here is derived from an EMBL/GenBank/DDBJ whole genome shotgun (WGS) entry which is preliminary data.</text>
</comment>
<feature type="signal peptide" evidence="2">
    <location>
        <begin position="1"/>
        <end position="26"/>
    </location>
</feature>
<evidence type="ECO:0000313" key="4">
    <source>
        <dbReference type="Proteomes" id="UP001050975"/>
    </source>
</evidence>
<dbReference type="Proteomes" id="UP001050975">
    <property type="component" value="Unassembled WGS sequence"/>
</dbReference>
<keyword evidence="1" id="KW-1133">Transmembrane helix</keyword>
<sequence>MKFSKFVGASLLALSLSVPAVLPVSAQTTTNPNVDTDRRTGTQYRTEDRGFDWGWLGLLGLIGLAGLAKKREEPARYREPNEVGTPGQRF</sequence>
<evidence type="ECO:0008006" key="5">
    <source>
        <dbReference type="Google" id="ProtNLM"/>
    </source>
</evidence>
<feature type="chain" id="PRO_5043360308" description="WGxxGxxG-CTERM domain-containing protein" evidence="2">
    <location>
        <begin position="27"/>
        <end position="90"/>
    </location>
</feature>
<dbReference type="NCBIfam" id="NF038039">
    <property type="entry name" value="WGxxGxxG-CTERM"/>
    <property type="match status" value="1"/>
</dbReference>
<evidence type="ECO:0000313" key="3">
    <source>
        <dbReference type="EMBL" id="GET38389.1"/>
    </source>
</evidence>
<dbReference type="NCBIfam" id="NF041742">
    <property type="entry name" value="WGxxGxxG_fam"/>
    <property type="match status" value="1"/>
</dbReference>
<keyword evidence="4" id="KW-1185">Reference proteome</keyword>
<keyword evidence="2" id="KW-0732">Signal</keyword>
<gene>
    <name evidence="3" type="ORF">MiSe_31470</name>
</gene>
<dbReference type="EMBL" id="BLAY01000044">
    <property type="protein sequence ID" value="GET38389.1"/>
    <property type="molecule type" value="Genomic_DNA"/>
</dbReference>